<dbReference type="Proteomes" id="UP001596091">
    <property type="component" value="Unassembled WGS sequence"/>
</dbReference>
<keyword evidence="5 9" id="KW-0479">Metal-binding</keyword>
<keyword evidence="15" id="KW-1185">Reference proteome</keyword>
<keyword evidence="4 9" id="KW-0645">Protease</keyword>
<proteinExistence type="inferred from homology"/>
<dbReference type="InterPro" id="IPR050344">
    <property type="entry name" value="Peptidase_M1_aminopeptidases"/>
</dbReference>
<feature type="chain" id="PRO_5045732026" description="Aminopeptidase" evidence="10">
    <location>
        <begin position="23"/>
        <end position="869"/>
    </location>
</feature>
<evidence type="ECO:0000256" key="5">
    <source>
        <dbReference type="ARBA" id="ARBA00022723"/>
    </source>
</evidence>
<evidence type="ECO:0000256" key="4">
    <source>
        <dbReference type="ARBA" id="ARBA00022670"/>
    </source>
</evidence>
<protein>
    <recommendedName>
        <fullName evidence="9">Aminopeptidase</fullName>
        <ecNumber evidence="9">3.4.11.-</ecNumber>
    </recommendedName>
</protein>
<sequence>MRIAVSRRLCGGLFAFTLSVFAFTQCMQAQRLPKTVRPEHYTLTLSPDLQAATFTGDESVDVVLAEPLNAITLNAAEINFRSVTTTVAGKSLTAKVSEDATKQQATFDFGQQLPAGPLKLHIRYTGLLNNELRGFYLSKTAKRNYAVTQFESTDARRAFPSFDEPAMKATFSVTLVVDKGDTAISNTNIVSDKPVANEAGKHAITFATTPKMSTYLLAFLVGDFQCVAGESDGVPIRACATPDQVQYGKFALSAAEYVLHYYNDYFGIKYPMPKLDMIAIPDFEAGAMENFGAITYRESDFLVDPEHASVGALRRVGIVVAHEMAHQWFGDMVTLAWWDNTWLNEGFANWMEAKPIDAWKPEWNMTAEIANDLQGTLDLDAQRTTRTIRAKAETPDEINEMFDGISYGKAGGMLDMVENYLGKETFRQGVHKYLLAHMYGNATAEDFWNTEAEVSHKPVDKIMDSLVSQPGVPLLTFGAASGSSVPVRQSRFFLDPTVKTSTAQAWTLPVCFKAGENEHCEVLTPSESSLKTPSNGLLYADATGRGYFRSLYSTEAQHDLVAKMEASLTPEERIAVLGDQWAAVHAGRAPIASYLEAVSAVHDDASAEVIERAAGALDTIDTQIAATPEERTKFSAWVRGQFAPAWKALGAPQADDSAGKRELRAALLGIAAGLGDDPEAIAEAKSIATRSLADPGSVDPTLANTALFAAARNGDSALFDQLVKLSTDSESAQVRANALRALERFRDPDLERRALDFAVSGKVRNQDAAGFISVELVRRDTQDLAWQYIQDNWSKVSAQFTTFAGAELVGAAGGFCSAQRSDEVTKFFATHKVAASARALARAKDHIQDCMTLRQTQQANFQSWLSSLN</sequence>
<dbReference type="PANTHER" id="PTHR11533:SF174">
    <property type="entry name" value="PUROMYCIN-SENSITIVE AMINOPEPTIDASE-RELATED"/>
    <property type="match status" value="1"/>
</dbReference>
<keyword evidence="6 9" id="KW-0378">Hydrolase</keyword>
<dbReference type="GO" id="GO:0016787">
    <property type="term" value="F:hydrolase activity"/>
    <property type="evidence" value="ECO:0007669"/>
    <property type="project" value="UniProtKB-KW"/>
</dbReference>
<dbReference type="Pfam" id="PF17900">
    <property type="entry name" value="Peptidase_M1_N"/>
    <property type="match status" value="1"/>
</dbReference>
<evidence type="ECO:0000256" key="7">
    <source>
        <dbReference type="ARBA" id="ARBA00022833"/>
    </source>
</evidence>
<dbReference type="InterPro" id="IPR024571">
    <property type="entry name" value="ERAP1-like_C_dom"/>
</dbReference>
<dbReference type="InterPro" id="IPR042097">
    <property type="entry name" value="Aminopeptidase_N-like_N_sf"/>
</dbReference>
<evidence type="ECO:0000313" key="14">
    <source>
        <dbReference type="EMBL" id="MFC5862941.1"/>
    </source>
</evidence>
<name>A0ABW1EF95_9BACT</name>
<dbReference type="Gene3D" id="2.60.40.1730">
    <property type="entry name" value="tricorn interacting facor f3 domain"/>
    <property type="match status" value="1"/>
</dbReference>
<evidence type="ECO:0000259" key="13">
    <source>
        <dbReference type="Pfam" id="PF17900"/>
    </source>
</evidence>
<dbReference type="InterPro" id="IPR001930">
    <property type="entry name" value="Peptidase_M1"/>
</dbReference>
<organism evidence="14 15">
    <name type="scientific">Acidicapsa dinghuensis</name>
    <dbReference type="NCBI Taxonomy" id="2218256"/>
    <lineage>
        <taxon>Bacteria</taxon>
        <taxon>Pseudomonadati</taxon>
        <taxon>Acidobacteriota</taxon>
        <taxon>Terriglobia</taxon>
        <taxon>Terriglobales</taxon>
        <taxon>Acidobacteriaceae</taxon>
        <taxon>Acidicapsa</taxon>
    </lineage>
</organism>
<evidence type="ECO:0000256" key="10">
    <source>
        <dbReference type="SAM" id="SignalP"/>
    </source>
</evidence>
<evidence type="ECO:0000256" key="3">
    <source>
        <dbReference type="ARBA" id="ARBA00022438"/>
    </source>
</evidence>
<comment type="cofactor">
    <cofactor evidence="9">
        <name>Zn(2+)</name>
        <dbReference type="ChEBI" id="CHEBI:29105"/>
    </cofactor>
    <text evidence="9">Binds 1 zinc ion per subunit.</text>
</comment>
<evidence type="ECO:0000259" key="11">
    <source>
        <dbReference type="Pfam" id="PF01433"/>
    </source>
</evidence>
<keyword evidence="7 9" id="KW-0862">Zinc</keyword>
<dbReference type="SUPFAM" id="SSF55486">
    <property type="entry name" value="Metalloproteases ('zincins'), catalytic domain"/>
    <property type="match status" value="1"/>
</dbReference>
<gene>
    <name evidence="14" type="ORF">ACFPT7_11610</name>
</gene>
<dbReference type="Gene3D" id="1.25.50.20">
    <property type="match status" value="1"/>
</dbReference>
<keyword evidence="3 9" id="KW-0031">Aminopeptidase</keyword>
<comment type="catalytic activity">
    <reaction evidence="1">
        <text>Release of an N-terminal amino acid, Xaa-|-Yaa- from a peptide, amide or arylamide. Xaa is preferably Ala, but may be most amino acids including Pro (slow action). When a terminal hydrophobic residue is followed by a prolyl residue, the two may be released as an intact Xaa-Pro dipeptide.</text>
        <dbReference type="EC" id="3.4.11.2"/>
    </reaction>
</comment>
<dbReference type="SUPFAM" id="SSF63737">
    <property type="entry name" value="Leukotriene A4 hydrolase N-terminal domain"/>
    <property type="match status" value="1"/>
</dbReference>
<keyword evidence="10" id="KW-0732">Signal</keyword>
<dbReference type="CDD" id="cd09601">
    <property type="entry name" value="M1_APN-Q_like"/>
    <property type="match status" value="1"/>
</dbReference>
<feature type="domain" description="Peptidase M1 membrane alanine aminopeptidase" evidence="11">
    <location>
        <begin position="250"/>
        <end position="465"/>
    </location>
</feature>
<comment type="similarity">
    <text evidence="2 9">Belongs to the peptidase M1 family.</text>
</comment>
<evidence type="ECO:0000259" key="12">
    <source>
        <dbReference type="Pfam" id="PF11838"/>
    </source>
</evidence>
<evidence type="ECO:0000256" key="9">
    <source>
        <dbReference type="RuleBase" id="RU364040"/>
    </source>
</evidence>
<dbReference type="Pfam" id="PF11838">
    <property type="entry name" value="ERAP1_C"/>
    <property type="match status" value="1"/>
</dbReference>
<evidence type="ECO:0000256" key="8">
    <source>
        <dbReference type="ARBA" id="ARBA00023049"/>
    </source>
</evidence>
<dbReference type="InterPro" id="IPR045357">
    <property type="entry name" value="Aminopeptidase_N-like_N"/>
</dbReference>
<keyword evidence="8 9" id="KW-0482">Metalloprotease</keyword>
<dbReference type="Pfam" id="PF01433">
    <property type="entry name" value="Peptidase_M1"/>
    <property type="match status" value="1"/>
</dbReference>
<dbReference type="EC" id="3.4.11.-" evidence="9"/>
<dbReference type="InterPro" id="IPR014782">
    <property type="entry name" value="Peptidase_M1_dom"/>
</dbReference>
<evidence type="ECO:0000313" key="15">
    <source>
        <dbReference type="Proteomes" id="UP001596091"/>
    </source>
</evidence>
<dbReference type="PANTHER" id="PTHR11533">
    <property type="entry name" value="PROTEASE M1 ZINC METALLOPROTEASE"/>
    <property type="match status" value="1"/>
</dbReference>
<evidence type="ECO:0000256" key="6">
    <source>
        <dbReference type="ARBA" id="ARBA00022801"/>
    </source>
</evidence>
<reference evidence="15" key="1">
    <citation type="journal article" date="2019" name="Int. J. Syst. Evol. Microbiol.">
        <title>The Global Catalogue of Microorganisms (GCM) 10K type strain sequencing project: providing services to taxonomists for standard genome sequencing and annotation.</title>
        <authorList>
            <consortium name="The Broad Institute Genomics Platform"/>
            <consortium name="The Broad Institute Genome Sequencing Center for Infectious Disease"/>
            <person name="Wu L."/>
            <person name="Ma J."/>
        </authorList>
    </citation>
    <scope>NUCLEOTIDE SEQUENCE [LARGE SCALE GENOMIC DNA]</scope>
    <source>
        <strain evidence="15">JCM 4087</strain>
    </source>
</reference>
<dbReference type="InterPro" id="IPR034016">
    <property type="entry name" value="M1_APN-typ"/>
</dbReference>
<feature type="domain" description="Aminopeptidase N-like N-terminal" evidence="13">
    <location>
        <begin position="38"/>
        <end position="216"/>
    </location>
</feature>
<dbReference type="RefSeq" id="WP_263339110.1">
    <property type="nucleotide sequence ID" value="NZ_JAGSYH010000005.1"/>
</dbReference>
<evidence type="ECO:0000256" key="2">
    <source>
        <dbReference type="ARBA" id="ARBA00010136"/>
    </source>
</evidence>
<dbReference type="Gene3D" id="1.10.390.10">
    <property type="entry name" value="Neutral Protease Domain 2"/>
    <property type="match status" value="1"/>
</dbReference>
<feature type="domain" description="ERAP1-like C-terminal" evidence="12">
    <location>
        <begin position="542"/>
        <end position="848"/>
    </location>
</feature>
<feature type="signal peptide" evidence="10">
    <location>
        <begin position="1"/>
        <end position="22"/>
    </location>
</feature>
<dbReference type="EMBL" id="JBHSPH010000003">
    <property type="protein sequence ID" value="MFC5862941.1"/>
    <property type="molecule type" value="Genomic_DNA"/>
</dbReference>
<dbReference type="PRINTS" id="PR00756">
    <property type="entry name" value="ALADIPTASE"/>
</dbReference>
<evidence type="ECO:0000256" key="1">
    <source>
        <dbReference type="ARBA" id="ARBA00000098"/>
    </source>
</evidence>
<comment type="caution">
    <text evidence="14">The sequence shown here is derived from an EMBL/GenBank/DDBJ whole genome shotgun (WGS) entry which is preliminary data.</text>
</comment>
<dbReference type="InterPro" id="IPR027268">
    <property type="entry name" value="Peptidase_M4/M1_CTD_sf"/>
</dbReference>
<accession>A0ABW1EF95</accession>